<evidence type="ECO:0000256" key="1">
    <source>
        <dbReference type="ARBA" id="ARBA00000798"/>
    </source>
</evidence>
<keyword evidence="10" id="KW-1133">Transmembrane helix</keyword>
<dbReference type="SMART" id="SM00155">
    <property type="entry name" value="PLDc"/>
    <property type="match status" value="2"/>
</dbReference>
<dbReference type="InterPro" id="IPR015679">
    <property type="entry name" value="PLipase_D_fam"/>
</dbReference>
<accession>A0A917Q6E0</accession>
<keyword evidence="10" id="KW-0472">Membrane</keyword>
<dbReference type="EMBL" id="BMMF01000004">
    <property type="protein sequence ID" value="GGK29374.1"/>
    <property type="molecule type" value="Genomic_DNA"/>
</dbReference>
<dbReference type="PROSITE" id="PS50035">
    <property type="entry name" value="PLD"/>
    <property type="match status" value="2"/>
</dbReference>
<proteinExistence type="predicted"/>
<evidence type="ECO:0000256" key="8">
    <source>
        <dbReference type="ARBA" id="ARBA00023098"/>
    </source>
</evidence>
<evidence type="ECO:0000313" key="13">
    <source>
        <dbReference type="Proteomes" id="UP000600449"/>
    </source>
</evidence>
<keyword evidence="5" id="KW-0964">Secreted</keyword>
<dbReference type="Pfam" id="PF13091">
    <property type="entry name" value="PLDc_2"/>
    <property type="match status" value="1"/>
</dbReference>
<feature type="domain" description="PLD phosphodiesterase" evidence="11">
    <location>
        <begin position="351"/>
        <end position="378"/>
    </location>
</feature>
<keyword evidence="8" id="KW-0443">Lipid metabolism</keyword>
<comment type="function">
    <text evidence="2">Could be a virulence factor.</text>
</comment>
<dbReference type="InterPro" id="IPR025202">
    <property type="entry name" value="PLD-like_dom"/>
</dbReference>
<gene>
    <name evidence="12" type="ORF">GCM10011322_14690</name>
</gene>
<dbReference type="InterPro" id="IPR001736">
    <property type="entry name" value="PLipase_D/transphosphatidylase"/>
</dbReference>
<dbReference type="PANTHER" id="PTHR18896:SF76">
    <property type="entry name" value="PHOSPHOLIPASE"/>
    <property type="match status" value="1"/>
</dbReference>
<dbReference type="CDD" id="cd09143">
    <property type="entry name" value="PLDc_vPLD1_2_like_bac_2"/>
    <property type="match status" value="1"/>
</dbReference>
<dbReference type="GO" id="GO:0004630">
    <property type="term" value="F:phospholipase D activity"/>
    <property type="evidence" value="ECO:0007669"/>
    <property type="project" value="UniProtKB-EC"/>
</dbReference>
<evidence type="ECO:0000256" key="9">
    <source>
        <dbReference type="ARBA" id="ARBA00029594"/>
    </source>
</evidence>
<evidence type="ECO:0000256" key="3">
    <source>
        <dbReference type="ARBA" id="ARBA00004613"/>
    </source>
</evidence>
<evidence type="ECO:0000256" key="6">
    <source>
        <dbReference type="ARBA" id="ARBA00022737"/>
    </source>
</evidence>
<comment type="catalytic activity">
    <reaction evidence="1">
        <text>a 1,2-diacyl-sn-glycero-3-phosphocholine + H2O = a 1,2-diacyl-sn-glycero-3-phosphate + choline + H(+)</text>
        <dbReference type="Rhea" id="RHEA:14445"/>
        <dbReference type="ChEBI" id="CHEBI:15354"/>
        <dbReference type="ChEBI" id="CHEBI:15377"/>
        <dbReference type="ChEBI" id="CHEBI:15378"/>
        <dbReference type="ChEBI" id="CHEBI:57643"/>
        <dbReference type="ChEBI" id="CHEBI:58608"/>
        <dbReference type="EC" id="3.1.4.4"/>
    </reaction>
</comment>
<dbReference type="GO" id="GO:0005576">
    <property type="term" value="C:extracellular region"/>
    <property type="evidence" value="ECO:0007669"/>
    <property type="project" value="UniProtKB-SubCell"/>
</dbReference>
<evidence type="ECO:0000256" key="7">
    <source>
        <dbReference type="ARBA" id="ARBA00022801"/>
    </source>
</evidence>
<keyword evidence="6" id="KW-0677">Repeat</keyword>
<sequence>MNAPAPLLVAPGALLRPGDTVWRTPPAGRAALLLDNAGYFALAKQAILEAEHQVMLLGWAFDPRTRLDPRNARAGEPDAIGEVLNAAIARNPALDVRLHVWDMNLAIAATRDLFPQRAPFWLDPAIRLALANDLPLGACHHQKLLVVDDALAFVSGDDFSPDRWDTRAHRGANRLRAASTGAGHPPHHGVAMLLDGEAAASLGEFARRRWHAATGERAPVPLAPARDPWPESVVPDFETVPVGIARAAPRHHGRPGVREVERLTLEAIRSARRLIYLENQYFAAPAIGEAIARRLAEPDGPEVIAVLSPHAPSFFDRMVMDSARDALVAHLNANDPFDRFRAFAPHAPDGRPTIVHAKLMLIDDRLIRVGSANLNNRSFGFDTELDVAVEAQPGAAGEGTRHAVDGLAARLVGHFIGRDAGIVAAMRRERGGMIGAIEALDARRRLRRLAPRGAGPLGSLTAAHHLGDPPSAAASWKPWRRRAGPARLSAWHWLAFGALATLAGYGMARGGRILERRHLRDADEER</sequence>
<name>A0A917Q6E0_9HYPH</name>
<evidence type="ECO:0000259" key="11">
    <source>
        <dbReference type="PROSITE" id="PS50035"/>
    </source>
</evidence>
<evidence type="ECO:0000313" key="12">
    <source>
        <dbReference type="EMBL" id="GGK29374.1"/>
    </source>
</evidence>
<feature type="transmembrane region" description="Helical" evidence="10">
    <location>
        <begin position="490"/>
        <end position="508"/>
    </location>
</feature>
<dbReference type="AlphaFoldDB" id="A0A917Q6E0"/>
<dbReference type="PANTHER" id="PTHR18896">
    <property type="entry name" value="PHOSPHOLIPASE D"/>
    <property type="match status" value="1"/>
</dbReference>
<evidence type="ECO:0000256" key="10">
    <source>
        <dbReference type="SAM" id="Phobius"/>
    </source>
</evidence>
<keyword evidence="7" id="KW-0378">Hydrolase</keyword>
<evidence type="ECO:0000256" key="4">
    <source>
        <dbReference type="ARBA" id="ARBA00018392"/>
    </source>
</evidence>
<feature type="domain" description="PLD phosphodiesterase" evidence="11">
    <location>
        <begin position="136"/>
        <end position="163"/>
    </location>
</feature>
<dbReference type="SMR" id="A0A917Q6E0"/>
<keyword evidence="10" id="KW-0812">Transmembrane</keyword>
<dbReference type="Proteomes" id="UP000600449">
    <property type="component" value="Unassembled WGS sequence"/>
</dbReference>
<dbReference type="SUPFAM" id="SSF56024">
    <property type="entry name" value="Phospholipase D/nuclease"/>
    <property type="match status" value="2"/>
</dbReference>
<keyword evidence="13" id="KW-1185">Reference proteome</keyword>
<organism evidence="12 13">
    <name type="scientific">Salinarimonas ramus</name>
    <dbReference type="NCBI Taxonomy" id="690164"/>
    <lineage>
        <taxon>Bacteria</taxon>
        <taxon>Pseudomonadati</taxon>
        <taxon>Pseudomonadota</taxon>
        <taxon>Alphaproteobacteria</taxon>
        <taxon>Hyphomicrobiales</taxon>
        <taxon>Salinarimonadaceae</taxon>
        <taxon>Salinarimonas</taxon>
    </lineage>
</organism>
<evidence type="ECO:0000256" key="5">
    <source>
        <dbReference type="ARBA" id="ARBA00022525"/>
    </source>
</evidence>
<protein>
    <recommendedName>
        <fullName evidence="4">Phospholipase D</fullName>
    </recommendedName>
    <alternativeName>
        <fullName evidence="9">Choline phosphatase</fullName>
    </alternativeName>
</protein>
<dbReference type="Gene3D" id="3.30.870.10">
    <property type="entry name" value="Endonuclease Chain A"/>
    <property type="match status" value="2"/>
</dbReference>
<reference evidence="12 13" key="1">
    <citation type="journal article" date="2014" name="Int. J. Syst. Evol. Microbiol.">
        <title>Complete genome sequence of Corynebacterium casei LMG S-19264T (=DSM 44701T), isolated from a smear-ripened cheese.</title>
        <authorList>
            <consortium name="US DOE Joint Genome Institute (JGI-PGF)"/>
            <person name="Walter F."/>
            <person name="Albersmeier A."/>
            <person name="Kalinowski J."/>
            <person name="Ruckert C."/>
        </authorList>
    </citation>
    <scope>NUCLEOTIDE SEQUENCE [LARGE SCALE GENOMIC DNA]</scope>
    <source>
        <strain evidence="12 13">CGMCC 1.9161</strain>
    </source>
</reference>
<dbReference type="CDD" id="cd09140">
    <property type="entry name" value="PLDc_vPLD1_2_like_bac_1"/>
    <property type="match status" value="1"/>
</dbReference>
<evidence type="ECO:0000256" key="2">
    <source>
        <dbReference type="ARBA" id="ARBA00003145"/>
    </source>
</evidence>
<comment type="caution">
    <text evidence="12">The sequence shown here is derived from an EMBL/GenBank/DDBJ whole genome shotgun (WGS) entry which is preliminary data.</text>
</comment>
<dbReference type="GO" id="GO:0009395">
    <property type="term" value="P:phospholipid catabolic process"/>
    <property type="evidence" value="ECO:0007669"/>
    <property type="project" value="TreeGrafter"/>
</dbReference>
<comment type="subcellular location">
    <subcellularLocation>
        <location evidence="3">Secreted</location>
    </subcellularLocation>
</comment>
<dbReference type="RefSeq" id="WP_188911220.1">
    <property type="nucleotide sequence ID" value="NZ_BMMF01000004.1"/>
</dbReference>